<dbReference type="AlphaFoldDB" id="A0A2T0YM29"/>
<evidence type="ECO:0000313" key="4">
    <source>
        <dbReference type="Proteomes" id="UP000238217"/>
    </source>
</evidence>
<feature type="region of interest" description="Disordered" evidence="2">
    <location>
        <begin position="32"/>
        <end position="99"/>
    </location>
</feature>
<reference evidence="3 4" key="1">
    <citation type="submission" date="2018-03" db="EMBL/GenBank/DDBJ databases">
        <title>Comparative analysis of microorganisms from saline springs in Andes Mountain Range, Colombia.</title>
        <authorList>
            <person name="Rubin E."/>
        </authorList>
    </citation>
    <scope>NUCLEOTIDE SEQUENCE [LARGE SCALE GENOMIC DNA]</scope>
    <source>
        <strain evidence="3 4">CG 35</strain>
    </source>
</reference>
<comment type="caution">
    <text evidence="3">The sequence shown here is derived from an EMBL/GenBank/DDBJ whole genome shotgun (WGS) entry which is preliminary data.</text>
</comment>
<feature type="compositionally biased region" description="Low complexity" evidence="2">
    <location>
        <begin position="33"/>
        <end position="99"/>
    </location>
</feature>
<keyword evidence="1" id="KW-0175">Coiled coil</keyword>
<accession>A0A2T0YM29</accession>
<protein>
    <submittedName>
        <fullName evidence="3">Uncharacterized protein DUF349</fullName>
    </submittedName>
</protein>
<evidence type="ECO:0000313" key="3">
    <source>
        <dbReference type="EMBL" id="PRZ16138.1"/>
    </source>
</evidence>
<gene>
    <name evidence="3" type="ORF">BCL67_10762</name>
</gene>
<evidence type="ECO:0000256" key="1">
    <source>
        <dbReference type="SAM" id="Coils"/>
    </source>
</evidence>
<dbReference type="EMBL" id="PVTY01000007">
    <property type="protein sequence ID" value="PRZ16138.1"/>
    <property type="molecule type" value="Genomic_DNA"/>
</dbReference>
<feature type="coiled-coil region" evidence="1">
    <location>
        <begin position="408"/>
        <end position="465"/>
    </location>
</feature>
<name>A0A2T0YM29_9MICC</name>
<dbReference type="Proteomes" id="UP000238217">
    <property type="component" value="Unassembled WGS sequence"/>
</dbReference>
<keyword evidence="4" id="KW-1185">Reference proteome</keyword>
<sequence length="489" mass="53553">MSPAVKPDHHETSIVEAHRFARVDEEGHVYALTSATAQPETPAAAPQESADAPEAAPAAEPVTAEAAAAAPAAEPAPAEPTASPVSEPASAEPAGASGARAGETYVGQFSGASADEALHYFTRKFDELYNRALLLRARAAAGADSAKALHESLGHIRKELADGTWVGDVASLSALLEEISAEIDQRAAVEAQEAEVVLAEHLATREQIVAEVELLAEADPTTQHWKSAQARMNELFEAWKAEQKKPPRLTKSQEDPYWKRFRAARNLFEKNRRAFFASRDKEHGDIKAAKEALIAEAEQLKGSDDFGGTTKAYHRLMDDWKALGRGARKTDDAQWARFRAAQDVFFGARDKANAETDAEYAENLTVKLALLEEFEALMPIENPEAVREKYQALLNRWDAAGRVPRADMKSIENRLKRVQDAFRDAEQSHWRKTDPETIARQNSMLTQLDDAIAELEAALEAAQASGDTKAIASAKEALDARRSWRDMLK</sequence>
<dbReference type="OrthoDB" id="5422202at2"/>
<organism evidence="3 4">
    <name type="scientific">Nesterenkonia sandarakina</name>
    <dbReference type="NCBI Taxonomy" id="272918"/>
    <lineage>
        <taxon>Bacteria</taxon>
        <taxon>Bacillati</taxon>
        <taxon>Actinomycetota</taxon>
        <taxon>Actinomycetes</taxon>
        <taxon>Micrococcales</taxon>
        <taxon>Micrococcaceae</taxon>
        <taxon>Nesterenkonia</taxon>
    </lineage>
</organism>
<dbReference type="Pfam" id="PF03993">
    <property type="entry name" value="DUF349"/>
    <property type="match status" value="3"/>
</dbReference>
<dbReference type="InterPro" id="IPR007139">
    <property type="entry name" value="DUF349"/>
</dbReference>
<evidence type="ECO:0000256" key="2">
    <source>
        <dbReference type="SAM" id="MobiDB-lite"/>
    </source>
</evidence>
<proteinExistence type="predicted"/>
<dbReference type="RefSeq" id="WP_106122759.1">
    <property type="nucleotide sequence ID" value="NZ_PVTY01000007.1"/>
</dbReference>